<feature type="active site" evidence="4">
    <location>
        <position position="82"/>
    </location>
</feature>
<dbReference type="AlphaFoldDB" id="A0A2W4BSK4"/>
<evidence type="ECO:0000256" key="2">
    <source>
        <dbReference type="ARBA" id="ARBA00022723"/>
    </source>
</evidence>
<dbReference type="EMBL" id="PIEU01000025">
    <property type="protein sequence ID" value="PZL76712.1"/>
    <property type="molecule type" value="Genomic_DNA"/>
</dbReference>
<keyword evidence="7" id="KW-1185">Reference proteome</keyword>
<dbReference type="Gene3D" id="3.30.2010.10">
    <property type="entry name" value="Metalloproteases ('zincins'), catalytic domain"/>
    <property type="match status" value="1"/>
</dbReference>
<keyword evidence="3 4" id="KW-0862">Zinc</keyword>
<keyword evidence="2 4" id="KW-0479">Metal-binding</keyword>
<evidence type="ECO:0000256" key="3">
    <source>
        <dbReference type="ARBA" id="ARBA00022833"/>
    </source>
</evidence>
<comment type="subcellular location">
    <subcellularLocation>
        <location evidence="4">Cytoplasm</location>
    </subcellularLocation>
</comment>
<dbReference type="SMART" id="SM00731">
    <property type="entry name" value="SprT"/>
    <property type="match status" value="1"/>
</dbReference>
<dbReference type="Pfam" id="PF10263">
    <property type="entry name" value="SprT-like"/>
    <property type="match status" value="1"/>
</dbReference>
<dbReference type="Proteomes" id="UP000249828">
    <property type="component" value="Unassembled WGS sequence"/>
</dbReference>
<evidence type="ECO:0000313" key="7">
    <source>
        <dbReference type="Proteomes" id="UP000249828"/>
    </source>
</evidence>
<feature type="domain" description="SprT-like" evidence="5">
    <location>
        <begin position="18"/>
        <end position="161"/>
    </location>
</feature>
<dbReference type="InterPro" id="IPR006640">
    <property type="entry name" value="SprT-like_domain"/>
</dbReference>
<dbReference type="STRING" id="1077675.BCR22_00165"/>
<keyword evidence="1 4" id="KW-0963">Cytoplasm</keyword>
<feature type="binding site" evidence="4">
    <location>
        <position position="81"/>
    </location>
    <ligand>
        <name>Zn(2+)</name>
        <dbReference type="ChEBI" id="CHEBI:29105"/>
    </ligand>
</feature>
<accession>A0A2W4BSK4</accession>
<evidence type="ECO:0000256" key="4">
    <source>
        <dbReference type="HAMAP-Rule" id="MF_00745"/>
    </source>
</evidence>
<reference evidence="6 7" key="1">
    <citation type="submission" date="2017-11" db="EMBL/GenBank/DDBJ databases">
        <title>Draft genome sequence of Enterococcus plantarum TRW2 strain isolated from lettuce.</title>
        <authorList>
            <person name="Kim E.B."/>
            <person name="Marco M.L."/>
            <person name="Williams T.R."/>
            <person name="You I.H."/>
        </authorList>
    </citation>
    <scope>NUCLEOTIDE SEQUENCE [LARGE SCALE GENOMIC DNA]</scope>
    <source>
        <strain evidence="6 7">TRW2</strain>
    </source>
</reference>
<sequence>MKPFPKEGKPTKQELTDTQLQAMVESISLAFFDKKFQHHAFFNRRLRTTGGRYHLNSHNIDFNPKVFEIYGETELINVIKHELCHYHLHLEGKGYQHKDAEFKLLLKQTGGSRYVRPLVDQKPQSYHQYECEKCQTLILRKRRINLQRYVCGKCHGRIVEINSSI</sequence>
<dbReference type="GO" id="GO:0008270">
    <property type="term" value="F:zinc ion binding"/>
    <property type="evidence" value="ECO:0007669"/>
    <property type="project" value="UniProtKB-UniRule"/>
</dbReference>
<dbReference type="RefSeq" id="WP_111247074.1">
    <property type="nucleotide sequence ID" value="NZ_PIEU01000025.1"/>
</dbReference>
<comment type="caution">
    <text evidence="6">The sequence shown here is derived from an EMBL/GenBank/DDBJ whole genome shotgun (WGS) entry which is preliminary data.</text>
</comment>
<feature type="binding site" evidence="4">
    <location>
        <position position="85"/>
    </location>
    <ligand>
        <name>Zn(2+)</name>
        <dbReference type="ChEBI" id="CHEBI:29105"/>
    </ligand>
</feature>
<dbReference type="HAMAP" id="MF_00745">
    <property type="entry name" value="SprT_like"/>
    <property type="match status" value="1"/>
</dbReference>
<comment type="cofactor">
    <cofactor evidence="4">
        <name>Zn(2+)</name>
        <dbReference type="ChEBI" id="CHEBI:29105"/>
    </cofactor>
    <text evidence="4">Binds 1 zinc ion.</text>
</comment>
<dbReference type="GO" id="GO:0006950">
    <property type="term" value="P:response to stress"/>
    <property type="evidence" value="ECO:0007669"/>
    <property type="project" value="UniProtKB-ARBA"/>
</dbReference>
<dbReference type="NCBIfam" id="NF003339">
    <property type="entry name" value="PRK04351.1"/>
    <property type="match status" value="1"/>
</dbReference>
<gene>
    <name evidence="6" type="ORF">CI088_02380</name>
</gene>
<proteinExistence type="inferred from homology"/>
<evidence type="ECO:0000313" key="6">
    <source>
        <dbReference type="EMBL" id="PZL76712.1"/>
    </source>
</evidence>
<evidence type="ECO:0000259" key="5">
    <source>
        <dbReference type="SMART" id="SM00731"/>
    </source>
</evidence>
<evidence type="ECO:0000256" key="1">
    <source>
        <dbReference type="ARBA" id="ARBA00022490"/>
    </source>
</evidence>
<dbReference type="InterPro" id="IPR023524">
    <property type="entry name" value="Uncharacterised_SprT-like"/>
</dbReference>
<dbReference type="GO" id="GO:0005737">
    <property type="term" value="C:cytoplasm"/>
    <property type="evidence" value="ECO:0007669"/>
    <property type="project" value="UniProtKB-SubCell"/>
</dbReference>
<protein>
    <recommendedName>
        <fullName evidence="4">Protein SprT-like</fullName>
    </recommendedName>
</protein>
<comment type="similarity">
    <text evidence="4">Belongs to the SprT family.</text>
</comment>
<name>A0A2W4BSK4_9ENTE</name>
<organism evidence="6 7">
    <name type="scientific">Enterococcus plantarum</name>
    <dbReference type="NCBI Taxonomy" id="1077675"/>
    <lineage>
        <taxon>Bacteria</taxon>
        <taxon>Bacillati</taxon>
        <taxon>Bacillota</taxon>
        <taxon>Bacilli</taxon>
        <taxon>Lactobacillales</taxon>
        <taxon>Enterococcaceae</taxon>
        <taxon>Enterococcus</taxon>
    </lineage>
</organism>